<dbReference type="Pfam" id="PF00400">
    <property type="entry name" value="WD40"/>
    <property type="match status" value="7"/>
</dbReference>
<dbReference type="GO" id="GO:0031124">
    <property type="term" value="P:mRNA 3'-end processing"/>
    <property type="evidence" value="ECO:0007669"/>
    <property type="project" value="InterPro"/>
</dbReference>
<dbReference type="Gene3D" id="2.130.10.10">
    <property type="entry name" value="YVTN repeat-like/Quinoprotein amine dehydrogenase"/>
    <property type="match status" value="3"/>
</dbReference>
<dbReference type="SUPFAM" id="SSF50978">
    <property type="entry name" value="WD40 repeat-like"/>
    <property type="match status" value="1"/>
</dbReference>
<dbReference type="AlphaFoldDB" id="A0AAD5Q6A3"/>
<dbReference type="GO" id="GO:0005847">
    <property type="term" value="C:mRNA cleavage and polyadenylation specificity factor complex"/>
    <property type="evidence" value="ECO:0007669"/>
    <property type="project" value="TreeGrafter"/>
</dbReference>
<gene>
    <name evidence="5" type="ORF">P43SY_009650</name>
</gene>
<dbReference type="CDD" id="cd00200">
    <property type="entry name" value="WD40"/>
    <property type="match status" value="1"/>
</dbReference>
<dbReference type="InterPro" id="IPR015943">
    <property type="entry name" value="WD40/YVTN_repeat-like_dom_sf"/>
</dbReference>
<dbReference type="InterPro" id="IPR019775">
    <property type="entry name" value="WD40_repeat_CS"/>
</dbReference>
<keyword evidence="6" id="KW-1185">Reference proteome</keyword>
<feature type="repeat" description="WD" evidence="3">
    <location>
        <begin position="219"/>
        <end position="261"/>
    </location>
</feature>
<evidence type="ECO:0000256" key="4">
    <source>
        <dbReference type="SAM" id="MobiDB-lite"/>
    </source>
</evidence>
<feature type="repeat" description="WD" evidence="3">
    <location>
        <begin position="304"/>
        <end position="345"/>
    </location>
</feature>
<accession>A0AAD5Q6A3</accession>
<evidence type="ECO:0008006" key="7">
    <source>
        <dbReference type="Google" id="ProtNLM"/>
    </source>
</evidence>
<evidence type="ECO:0000256" key="2">
    <source>
        <dbReference type="ARBA" id="ARBA00022737"/>
    </source>
</evidence>
<feature type="region of interest" description="Disordered" evidence="4">
    <location>
        <begin position="1"/>
        <end position="21"/>
    </location>
</feature>
<dbReference type="PANTHER" id="PTHR22836">
    <property type="entry name" value="WD40 REPEAT PROTEIN"/>
    <property type="match status" value="1"/>
</dbReference>
<dbReference type="SMART" id="SM00320">
    <property type="entry name" value="WD40"/>
    <property type="match status" value="7"/>
</dbReference>
<feature type="repeat" description="WD" evidence="3">
    <location>
        <begin position="346"/>
        <end position="387"/>
    </location>
</feature>
<feature type="repeat" description="WD" evidence="3">
    <location>
        <begin position="388"/>
        <end position="429"/>
    </location>
</feature>
<dbReference type="PANTHER" id="PTHR22836:SF0">
    <property type="entry name" value="PRE-MRNA 3' END PROCESSING PROTEIN WDR33"/>
    <property type="match status" value="1"/>
</dbReference>
<keyword evidence="1 3" id="KW-0853">WD repeat</keyword>
<dbReference type="PROSITE" id="PS50294">
    <property type="entry name" value="WD_REPEATS_REGION"/>
    <property type="match status" value="6"/>
</dbReference>
<evidence type="ECO:0000313" key="5">
    <source>
        <dbReference type="EMBL" id="KAJ0392751.1"/>
    </source>
</evidence>
<dbReference type="PROSITE" id="PS50082">
    <property type="entry name" value="WD_REPEATS_2"/>
    <property type="match status" value="6"/>
</dbReference>
<dbReference type="InterPro" id="IPR020472">
    <property type="entry name" value="WD40_PAC1"/>
</dbReference>
<dbReference type="PRINTS" id="PR00320">
    <property type="entry name" value="GPROTEINBRPT"/>
</dbReference>
<protein>
    <recommendedName>
        <fullName evidence="7">WD domain-containing protein</fullName>
    </recommendedName>
</protein>
<feature type="repeat" description="WD" evidence="3">
    <location>
        <begin position="177"/>
        <end position="218"/>
    </location>
</feature>
<dbReference type="InterPro" id="IPR036322">
    <property type="entry name" value="WD40_repeat_dom_sf"/>
</dbReference>
<dbReference type="EMBL" id="JAKCXM010000578">
    <property type="protein sequence ID" value="KAJ0392751.1"/>
    <property type="molecule type" value="Genomic_DNA"/>
</dbReference>
<comment type="caution">
    <text evidence="5">The sequence shown here is derived from an EMBL/GenBank/DDBJ whole genome shotgun (WGS) entry which is preliminary data.</text>
</comment>
<name>A0AAD5Q6A3_PYTIN</name>
<keyword evidence="2" id="KW-0677">Repeat</keyword>
<dbReference type="InterPro" id="IPR001680">
    <property type="entry name" value="WD40_rpt"/>
</dbReference>
<organism evidence="5 6">
    <name type="scientific">Pythium insidiosum</name>
    <name type="common">Pythiosis disease agent</name>
    <dbReference type="NCBI Taxonomy" id="114742"/>
    <lineage>
        <taxon>Eukaryota</taxon>
        <taxon>Sar</taxon>
        <taxon>Stramenopiles</taxon>
        <taxon>Oomycota</taxon>
        <taxon>Peronosporomycetes</taxon>
        <taxon>Pythiales</taxon>
        <taxon>Pythiaceae</taxon>
        <taxon>Pythium</taxon>
    </lineage>
</organism>
<proteinExistence type="predicted"/>
<evidence type="ECO:0000313" key="6">
    <source>
        <dbReference type="Proteomes" id="UP001209570"/>
    </source>
</evidence>
<evidence type="ECO:0000256" key="1">
    <source>
        <dbReference type="ARBA" id="ARBA00022574"/>
    </source>
</evidence>
<reference evidence="5" key="1">
    <citation type="submission" date="2021-12" db="EMBL/GenBank/DDBJ databases">
        <title>Prjna785345.</title>
        <authorList>
            <person name="Rujirawat T."/>
            <person name="Krajaejun T."/>
        </authorList>
    </citation>
    <scope>NUCLEOTIDE SEQUENCE</scope>
    <source>
        <strain evidence="5">Pi057C3</strain>
    </source>
</reference>
<sequence>MEPQQQEAASQPQAEQGKKSISSVGKAVLAFGGAKKEQQPDSKRLAQSYSPKSFRSPRLVLPKLELKYSQLKIVVPTALQLEHEDTASRRLKRFLLRYYPPGIILEYELRDGTREMKEIDLLHLTAESDVEVLVNQIVFEEPLISESRKPQLRRLIYKLIEKLEVNDSSDFYLFKILRAHILPLTNCAFNKSGDKFITGSYDRTCKVWDTQTGDELLTLEGHKNVVYAIAFNNPYGDKIITGSFDKTCKLWSAETGQLYHTYRGHSTEIVCLSFNPQGTVIATGSMDNTAKLWDVETGQELHTLFGHTAEIVSLNFDTQGERIITGSFDHTVKVWDVRSGRCIHTLAGHHGEISSTQFNYTGELCISGSIDRTCKIWDVASGQNIQTLRGHNDEILDVSFNATGSKLVTASADGTSRIYNTMTGACQAILIGHEAEISKVCFNPQGSKVLTASMTVGGGASSSWRVGNVTEEAGMWLLWKPGRRGGGAGHM</sequence>
<dbReference type="InterPro" id="IPR045245">
    <property type="entry name" value="Pfs2-like"/>
</dbReference>
<feature type="compositionally biased region" description="Low complexity" evidence="4">
    <location>
        <begin position="1"/>
        <end position="15"/>
    </location>
</feature>
<dbReference type="PROSITE" id="PS00678">
    <property type="entry name" value="WD_REPEATS_1"/>
    <property type="match status" value="3"/>
</dbReference>
<feature type="repeat" description="WD" evidence="3">
    <location>
        <begin position="262"/>
        <end position="303"/>
    </location>
</feature>
<dbReference type="Proteomes" id="UP001209570">
    <property type="component" value="Unassembled WGS sequence"/>
</dbReference>
<evidence type="ECO:0000256" key="3">
    <source>
        <dbReference type="PROSITE-ProRule" id="PRU00221"/>
    </source>
</evidence>